<organism evidence="2 3">
    <name type="scientific">Aldrovandia affinis</name>
    <dbReference type="NCBI Taxonomy" id="143900"/>
    <lineage>
        <taxon>Eukaryota</taxon>
        <taxon>Metazoa</taxon>
        <taxon>Chordata</taxon>
        <taxon>Craniata</taxon>
        <taxon>Vertebrata</taxon>
        <taxon>Euteleostomi</taxon>
        <taxon>Actinopterygii</taxon>
        <taxon>Neopterygii</taxon>
        <taxon>Teleostei</taxon>
        <taxon>Notacanthiformes</taxon>
        <taxon>Halosauridae</taxon>
        <taxon>Aldrovandia</taxon>
    </lineage>
</organism>
<name>A0AAD7RDE8_9TELE</name>
<evidence type="ECO:0000313" key="2">
    <source>
        <dbReference type="EMBL" id="KAJ8378234.1"/>
    </source>
</evidence>
<evidence type="ECO:0000256" key="1">
    <source>
        <dbReference type="SAM" id="MobiDB-lite"/>
    </source>
</evidence>
<feature type="compositionally biased region" description="Polar residues" evidence="1">
    <location>
        <begin position="117"/>
        <end position="143"/>
    </location>
</feature>
<comment type="caution">
    <text evidence="2">The sequence shown here is derived from an EMBL/GenBank/DDBJ whole genome shotgun (WGS) entry which is preliminary data.</text>
</comment>
<protein>
    <submittedName>
        <fullName evidence="2">Uncharacterized protein</fullName>
    </submittedName>
</protein>
<keyword evidence="3" id="KW-1185">Reference proteome</keyword>
<evidence type="ECO:0000313" key="3">
    <source>
        <dbReference type="Proteomes" id="UP001221898"/>
    </source>
</evidence>
<reference evidence="2" key="1">
    <citation type="journal article" date="2023" name="Science">
        <title>Genome structures resolve the early diversification of teleost fishes.</title>
        <authorList>
            <person name="Parey E."/>
            <person name="Louis A."/>
            <person name="Montfort J."/>
            <person name="Bouchez O."/>
            <person name="Roques C."/>
            <person name="Iampietro C."/>
            <person name="Lluch J."/>
            <person name="Castinel A."/>
            <person name="Donnadieu C."/>
            <person name="Desvignes T."/>
            <person name="Floi Bucao C."/>
            <person name="Jouanno E."/>
            <person name="Wen M."/>
            <person name="Mejri S."/>
            <person name="Dirks R."/>
            <person name="Jansen H."/>
            <person name="Henkel C."/>
            <person name="Chen W.J."/>
            <person name="Zahm M."/>
            <person name="Cabau C."/>
            <person name="Klopp C."/>
            <person name="Thompson A.W."/>
            <person name="Robinson-Rechavi M."/>
            <person name="Braasch I."/>
            <person name="Lecointre G."/>
            <person name="Bobe J."/>
            <person name="Postlethwait J.H."/>
            <person name="Berthelot C."/>
            <person name="Roest Crollius H."/>
            <person name="Guiguen Y."/>
        </authorList>
    </citation>
    <scope>NUCLEOTIDE SEQUENCE</scope>
    <source>
        <strain evidence="2">NC1722</strain>
    </source>
</reference>
<accession>A0AAD7RDE8</accession>
<sequence length="206" mass="21705">MGQPPSHTPPSPSWPGCQVSVRMFKAGPVAQRVAAFHKLRLPVPRADCGQRGSCEEVAHGTDVKHDLFLKNRAGGTNTGLGEVGLSWAPPVTLAACQPHHHSLPSWEALAAPLTGYAESQTPSRTVTEVTQTSRPPARSPTSEPQERGLAAVWCLDADSCSARDPGADRPLCETMGFGEVSLTVHTHPWNAPPENAHLPGPAGGPS</sequence>
<dbReference type="AlphaFoldDB" id="A0AAD7RDE8"/>
<feature type="region of interest" description="Disordered" evidence="1">
    <location>
        <begin position="117"/>
        <end position="147"/>
    </location>
</feature>
<gene>
    <name evidence="2" type="ORF">AAFF_G00244380</name>
</gene>
<feature type="region of interest" description="Disordered" evidence="1">
    <location>
        <begin position="185"/>
        <end position="206"/>
    </location>
</feature>
<proteinExistence type="predicted"/>
<dbReference type="Proteomes" id="UP001221898">
    <property type="component" value="Unassembled WGS sequence"/>
</dbReference>
<dbReference type="EMBL" id="JAINUG010000326">
    <property type="protein sequence ID" value="KAJ8378234.1"/>
    <property type="molecule type" value="Genomic_DNA"/>
</dbReference>